<reference evidence="1" key="1">
    <citation type="submission" date="2018-05" db="EMBL/GenBank/DDBJ databases">
        <authorList>
            <person name="Lanie J.A."/>
            <person name="Ng W.-L."/>
            <person name="Kazmierczak K.M."/>
            <person name="Andrzejewski T.M."/>
            <person name="Davidsen T.M."/>
            <person name="Wayne K.J."/>
            <person name="Tettelin H."/>
            <person name="Glass J.I."/>
            <person name="Rusch D."/>
            <person name="Podicherti R."/>
            <person name="Tsui H.-C.T."/>
            <person name="Winkler M.E."/>
        </authorList>
    </citation>
    <scope>NUCLEOTIDE SEQUENCE</scope>
</reference>
<organism evidence="1">
    <name type="scientific">marine metagenome</name>
    <dbReference type="NCBI Taxonomy" id="408172"/>
    <lineage>
        <taxon>unclassified sequences</taxon>
        <taxon>metagenomes</taxon>
        <taxon>ecological metagenomes</taxon>
    </lineage>
</organism>
<dbReference type="EMBL" id="UINC01192567">
    <property type="protein sequence ID" value="SVE07776.1"/>
    <property type="molecule type" value="Genomic_DNA"/>
</dbReference>
<accession>A0A383AIN0</accession>
<sequence length="39" mass="4511">MVGLDNHLEKYTNLKSDNLYPGGPARTRTWDQYIMSVLL</sequence>
<proteinExistence type="predicted"/>
<gene>
    <name evidence="1" type="ORF">METZ01_LOCUS460630</name>
</gene>
<name>A0A383AIN0_9ZZZZ</name>
<feature type="non-terminal residue" evidence="1">
    <location>
        <position position="39"/>
    </location>
</feature>
<dbReference type="AlphaFoldDB" id="A0A383AIN0"/>
<protein>
    <submittedName>
        <fullName evidence="1">Uncharacterized protein</fullName>
    </submittedName>
</protein>
<evidence type="ECO:0000313" key="1">
    <source>
        <dbReference type="EMBL" id="SVE07776.1"/>
    </source>
</evidence>